<dbReference type="GO" id="GO:0005576">
    <property type="term" value="C:extracellular region"/>
    <property type="evidence" value="ECO:0007669"/>
    <property type="project" value="TreeGrafter"/>
</dbReference>
<accession>A0A0K9GPU9</accession>
<evidence type="ECO:0000259" key="8">
    <source>
        <dbReference type="PROSITE" id="PS52029"/>
    </source>
</evidence>
<feature type="transmembrane region" description="Helical" evidence="7">
    <location>
        <begin position="29"/>
        <end position="48"/>
    </location>
</feature>
<reference evidence="10" key="1">
    <citation type="submission" date="2015-07" db="EMBL/GenBank/DDBJ databases">
        <title>Genome sequencing project for genomic taxonomy and phylogenomics of Bacillus-like bacteria.</title>
        <authorList>
            <person name="Liu B."/>
            <person name="Wang J."/>
            <person name="Zhu Y."/>
            <person name="Liu G."/>
            <person name="Chen Q."/>
            <person name="Chen Z."/>
            <person name="Lan J."/>
            <person name="Che J."/>
            <person name="Ge C."/>
            <person name="Shi H."/>
            <person name="Pan Z."/>
            <person name="Liu X."/>
        </authorList>
    </citation>
    <scope>NUCLEOTIDE SEQUENCE [LARGE SCALE GENOMIC DNA]</scope>
    <source>
        <strain evidence="10">FJAT-27997</strain>
    </source>
</reference>
<evidence type="ECO:0000256" key="5">
    <source>
        <dbReference type="ARBA" id="ARBA00023316"/>
    </source>
</evidence>
<dbReference type="UniPathway" id="UPA00219"/>
<dbReference type="Pfam" id="PF12229">
    <property type="entry name" value="PG_binding_4"/>
    <property type="match status" value="1"/>
</dbReference>
<dbReference type="STRING" id="1679170.AC625_03480"/>
<name>A0A0K9GPU9_9BACI</name>
<dbReference type="GO" id="GO:0071555">
    <property type="term" value="P:cell wall organization"/>
    <property type="evidence" value="ECO:0007669"/>
    <property type="project" value="UniProtKB-UniRule"/>
</dbReference>
<evidence type="ECO:0000256" key="3">
    <source>
        <dbReference type="ARBA" id="ARBA00022960"/>
    </source>
</evidence>
<dbReference type="GO" id="GO:0008360">
    <property type="term" value="P:regulation of cell shape"/>
    <property type="evidence" value="ECO:0007669"/>
    <property type="project" value="UniProtKB-UniRule"/>
</dbReference>
<feature type="domain" description="L,D-TPase catalytic" evidence="8">
    <location>
        <begin position="357"/>
        <end position="482"/>
    </location>
</feature>
<dbReference type="CDD" id="cd16913">
    <property type="entry name" value="YkuD_like"/>
    <property type="match status" value="1"/>
</dbReference>
<sequence length="482" mass="54125">MSMSTVNATVEEIDKERGNRFNRLASRNFIVIGIISIIALLFAGISYYQTIRFNSQITINNTKVGGLSADQAIKKLKTSTLKNRVYVGKQQILDEKDTQTGFTDKDLPEVKKLLKSQWTFFPSSKVKNYSLLPKKTDQFRSYTMKKQVDERLLLMNKSLNAPQDAEAYLEQGKIVISKSMNGKQYDIASLLKDYDKQGYTSDIHLKPMYIKPIKADSPIIKDKEKMLQDLLQRTVDYKVQDKVYTLKASELIKNASVSKDMKVTITVSDIKNKIDEMNSSQSTLNKDFTFKTHSGSVISVQGQGYGWALNVEKETARIQKAFENGEKSIPASNIYGKGWSNEGIGYETTTNNGIGDTYAEVSIAEQRIWIYKNGQLVVTTNVVTGKHSTNEDTSPGVWYILYKRSPYTLTGSAVGKPDYSVKVNYWAPFTNSGQGFHDASWRNNWASNAYLTAGSGGCVNTPPSIMKTVYDNLSTYDPVVIY</sequence>
<keyword evidence="4 6" id="KW-0573">Peptidoglycan synthesis</keyword>
<protein>
    <submittedName>
        <fullName evidence="9">ErfK/YbiS/YcfS/YnhG family protein</fullName>
    </submittedName>
</protein>
<evidence type="ECO:0000313" key="9">
    <source>
        <dbReference type="EMBL" id="KMY48685.1"/>
    </source>
</evidence>
<dbReference type="InterPro" id="IPR022029">
    <property type="entry name" value="YoaR-like_PG-bd"/>
</dbReference>
<gene>
    <name evidence="9" type="ORF">AC625_03480</name>
</gene>
<comment type="pathway">
    <text evidence="1 6">Cell wall biogenesis; peptidoglycan biosynthesis.</text>
</comment>
<dbReference type="PANTHER" id="PTHR30582">
    <property type="entry name" value="L,D-TRANSPEPTIDASE"/>
    <property type="match status" value="1"/>
</dbReference>
<evidence type="ECO:0000256" key="1">
    <source>
        <dbReference type="ARBA" id="ARBA00004752"/>
    </source>
</evidence>
<dbReference type="SUPFAM" id="SSF143985">
    <property type="entry name" value="L,D-transpeptidase pre-catalytic domain-like"/>
    <property type="match status" value="1"/>
</dbReference>
<evidence type="ECO:0000256" key="7">
    <source>
        <dbReference type="SAM" id="Phobius"/>
    </source>
</evidence>
<keyword evidence="7" id="KW-1133">Transmembrane helix</keyword>
<keyword evidence="3 6" id="KW-0133">Cell shape</keyword>
<dbReference type="Gene3D" id="3.10.20.800">
    <property type="match status" value="1"/>
</dbReference>
<evidence type="ECO:0000256" key="4">
    <source>
        <dbReference type="ARBA" id="ARBA00022984"/>
    </source>
</evidence>
<feature type="active site" description="Nucleophile" evidence="6">
    <location>
        <position position="458"/>
    </location>
</feature>
<keyword evidence="7" id="KW-0812">Transmembrane</keyword>
<dbReference type="PROSITE" id="PS52029">
    <property type="entry name" value="LD_TPASE"/>
    <property type="match status" value="1"/>
</dbReference>
<dbReference type="Gene3D" id="2.40.440.10">
    <property type="entry name" value="L,D-transpeptidase catalytic domain-like"/>
    <property type="match status" value="1"/>
</dbReference>
<evidence type="ECO:0000256" key="6">
    <source>
        <dbReference type="PROSITE-ProRule" id="PRU01373"/>
    </source>
</evidence>
<dbReference type="OrthoDB" id="3176960at2"/>
<keyword evidence="10" id="KW-1185">Reference proteome</keyword>
<dbReference type="RefSeq" id="WP_049680011.1">
    <property type="nucleotide sequence ID" value="NZ_LFZW01000001.1"/>
</dbReference>
<keyword evidence="2" id="KW-0808">Transferase</keyword>
<comment type="caution">
    <text evidence="9">The sequence shown here is derived from an EMBL/GenBank/DDBJ whole genome shotgun (WGS) entry which is preliminary data.</text>
</comment>
<dbReference type="GO" id="GO:0071972">
    <property type="term" value="F:peptidoglycan L,D-transpeptidase activity"/>
    <property type="evidence" value="ECO:0007669"/>
    <property type="project" value="TreeGrafter"/>
</dbReference>
<keyword evidence="5 6" id="KW-0961">Cell wall biogenesis/degradation</keyword>
<dbReference type="AlphaFoldDB" id="A0A0K9GPU9"/>
<dbReference type="InterPro" id="IPR005490">
    <property type="entry name" value="LD_TPept_cat_dom"/>
</dbReference>
<evidence type="ECO:0000313" key="10">
    <source>
        <dbReference type="Proteomes" id="UP000037146"/>
    </source>
</evidence>
<dbReference type="InterPro" id="IPR050979">
    <property type="entry name" value="LD-transpeptidase"/>
</dbReference>
<dbReference type="Proteomes" id="UP000037146">
    <property type="component" value="Unassembled WGS sequence"/>
</dbReference>
<dbReference type="InterPro" id="IPR038063">
    <property type="entry name" value="Transpep_catalytic_dom"/>
</dbReference>
<dbReference type="GO" id="GO:0018104">
    <property type="term" value="P:peptidoglycan-protein cross-linking"/>
    <property type="evidence" value="ECO:0007669"/>
    <property type="project" value="TreeGrafter"/>
</dbReference>
<dbReference type="InterPro" id="IPR038054">
    <property type="entry name" value="LD_TPept-like_central_sf"/>
</dbReference>
<keyword evidence="7" id="KW-0472">Membrane</keyword>
<evidence type="ECO:0000256" key="2">
    <source>
        <dbReference type="ARBA" id="ARBA00022679"/>
    </source>
</evidence>
<dbReference type="PANTHER" id="PTHR30582:SF33">
    <property type="entry name" value="EXPORTED PROTEIN"/>
    <property type="match status" value="1"/>
</dbReference>
<dbReference type="Pfam" id="PF03734">
    <property type="entry name" value="YkuD"/>
    <property type="match status" value="1"/>
</dbReference>
<feature type="active site" description="Proton donor/acceptor" evidence="6">
    <location>
        <position position="437"/>
    </location>
</feature>
<organism evidence="9 10">
    <name type="scientific">Peribacillus loiseleuriae</name>
    <dbReference type="NCBI Taxonomy" id="1679170"/>
    <lineage>
        <taxon>Bacteria</taxon>
        <taxon>Bacillati</taxon>
        <taxon>Bacillota</taxon>
        <taxon>Bacilli</taxon>
        <taxon>Bacillales</taxon>
        <taxon>Bacillaceae</taxon>
        <taxon>Peribacillus</taxon>
    </lineage>
</organism>
<dbReference type="SUPFAM" id="SSF141523">
    <property type="entry name" value="L,D-transpeptidase catalytic domain-like"/>
    <property type="match status" value="1"/>
</dbReference>
<dbReference type="GO" id="GO:0016740">
    <property type="term" value="F:transferase activity"/>
    <property type="evidence" value="ECO:0007669"/>
    <property type="project" value="UniProtKB-KW"/>
</dbReference>
<dbReference type="EMBL" id="LFZW01000001">
    <property type="protein sequence ID" value="KMY48685.1"/>
    <property type="molecule type" value="Genomic_DNA"/>
</dbReference>
<dbReference type="PATRIC" id="fig|1679170.3.peg.728"/>
<proteinExistence type="predicted"/>